<dbReference type="EMBL" id="AP024450">
    <property type="protein sequence ID" value="BCS30164.1"/>
    <property type="molecule type" value="Genomic_DNA"/>
</dbReference>
<name>A0A7R7Y109_9EURO</name>
<dbReference type="AlphaFoldDB" id="A0A7R7Y109"/>
<dbReference type="Proteomes" id="UP000654913">
    <property type="component" value="Chromosome 8"/>
</dbReference>
<proteinExistence type="predicted"/>
<keyword evidence="3" id="KW-1185">Reference proteome</keyword>
<gene>
    <name evidence="2" type="ORF">APUU_80467A</name>
</gene>
<keyword evidence="1" id="KW-0732">Signal</keyword>
<dbReference type="GeneID" id="64980161"/>
<sequence>MHFSIITLSTALLATMASAHTVDCGGKALSAPIFGLRDSLHVLRKVVDGKSDRDYEQRRYLEPNLCEEVSCLEGTQIRWCNEDPDYGRTMDLVHIVEGASVLFAECQEVYKGEWVAGGVLYHPDKWTVIVQQEDECEP</sequence>
<reference evidence="2" key="1">
    <citation type="submission" date="2021-01" db="EMBL/GenBank/DDBJ databases">
        <authorList>
            <consortium name="Aspergillus puulaauensis MK2 genome sequencing consortium"/>
            <person name="Kazuki M."/>
            <person name="Futagami T."/>
        </authorList>
    </citation>
    <scope>NUCLEOTIDE SEQUENCE</scope>
    <source>
        <strain evidence="2">MK2</strain>
    </source>
</reference>
<evidence type="ECO:0000313" key="2">
    <source>
        <dbReference type="EMBL" id="BCS30164.1"/>
    </source>
</evidence>
<feature type="signal peptide" evidence="1">
    <location>
        <begin position="1"/>
        <end position="19"/>
    </location>
</feature>
<dbReference type="OrthoDB" id="4496989at2759"/>
<evidence type="ECO:0000256" key="1">
    <source>
        <dbReference type="SAM" id="SignalP"/>
    </source>
</evidence>
<protein>
    <submittedName>
        <fullName evidence="2">Uncharacterized protein</fullName>
    </submittedName>
</protein>
<dbReference type="KEGG" id="apuu:APUU_80467A"/>
<organism evidence="2 3">
    <name type="scientific">Aspergillus puulaauensis</name>
    <dbReference type="NCBI Taxonomy" id="1220207"/>
    <lineage>
        <taxon>Eukaryota</taxon>
        <taxon>Fungi</taxon>
        <taxon>Dikarya</taxon>
        <taxon>Ascomycota</taxon>
        <taxon>Pezizomycotina</taxon>
        <taxon>Eurotiomycetes</taxon>
        <taxon>Eurotiomycetidae</taxon>
        <taxon>Eurotiales</taxon>
        <taxon>Aspergillaceae</taxon>
        <taxon>Aspergillus</taxon>
    </lineage>
</organism>
<evidence type="ECO:0000313" key="3">
    <source>
        <dbReference type="Proteomes" id="UP000654913"/>
    </source>
</evidence>
<dbReference type="PANTHER" id="PTHR35605">
    <property type="entry name" value="ECP2 EFFECTOR PROTEIN DOMAIN-CONTAINING PROTEIN-RELATED"/>
    <property type="match status" value="1"/>
</dbReference>
<reference evidence="2" key="2">
    <citation type="submission" date="2021-02" db="EMBL/GenBank/DDBJ databases">
        <title>Aspergillus puulaauensis MK2 genome sequence.</title>
        <authorList>
            <person name="Futagami T."/>
            <person name="Mori K."/>
            <person name="Kadooka C."/>
            <person name="Tanaka T."/>
        </authorList>
    </citation>
    <scope>NUCLEOTIDE SEQUENCE</scope>
    <source>
        <strain evidence="2">MK2</strain>
    </source>
</reference>
<feature type="chain" id="PRO_5031002087" evidence="1">
    <location>
        <begin position="20"/>
        <end position="138"/>
    </location>
</feature>
<dbReference type="PANTHER" id="PTHR35605:SF1">
    <property type="entry name" value="ECP2 EFFECTOR PROTEIN DOMAIN-CONTAINING PROTEIN-RELATED"/>
    <property type="match status" value="1"/>
</dbReference>
<dbReference type="RefSeq" id="XP_041562350.1">
    <property type="nucleotide sequence ID" value="XM_041696750.1"/>
</dbReference>
<accession>A0A7R7Y109</accession>